<evidence type="ECO:0000259" key="7">
    <source>
        <dbReference type="Pfam" id="PF00171"/>
    </source>
</evidence>
<evidence type="ECO:0000256" key="5">
    <source>
        <dbReference type="PROSITE-ProRule" id="PRU10007"/>
    </source>
</evidence>
<accession>A0AAJ5NG79</accession>
<evidence type="ECO:0000256" key="1">
    <source>
        <dbReference type="ARBA" id="ARBA00009986"/>
    </source>
</evidence>
<reference evidence="8 9" key="1">
    <citation type="submission" date="2017-11" db="EMBL/GenBank/DDBJ databases">
        <authorList>
            <person name="Seth-Smith MB H."/>
        </authorList>
    </citation>
    <scope>NUCLEOTIDE SEQUENCE [LARGE SCALE GENOMIC DNA]</scope>
    <source>
        <strain evidence="8">E</strain>
    </source>
</reference>
<gene>
    <name evidence="8" type="ORF">BSTAB16_5400</name>
</gene>
<dbReference type="Gene3D" id="3.40.605.10">
    <property type="entry name" value="Aldehyde Dehydrogenase, Chain A, domain 1"/>
    <property type="match status" value="1"/>
</dbReference>
<dbReference type="PANTHER" id="PTHR42804">
    <property type="entry name" value="ALDEHYDE DEHYDROGENASE"/>
    <property type="match status" value="1"/>
</dbReference>
<evidence type="ECO:0000256" key="4">
    <source>
        <dbReference type="ARBA" id="ARBA00049194"/>
    </source>
</evidence>
<dbReference type="GeneID" id="71057825"/>
<dbReference type="EC" id="1.2.1.3" evidence="3"/>
<dbReference type="PROSITE" id="PS00687">
    <property type="entry name" value="ALDEHYDE_DEHYDR_GLU"/>
    <property type="match status" value="1"/>
</dbReference>
<dbReference type="CDD" id="cd07138">
    <property type="entry name" value="ALDH_CddD_SSP0762"/>
    <property type="match status" value="1"/>
</dbReference>
<evidence type="ECO:0000313" key="8">
    <source>
        <dbReference type="EMBL" id="VBB15204.1"/>
    </source>
</evidence>
<dbReference type="InterPro" id="IPR016162">
    <property type="entry name" value="Ald_DH_N"/>
</dbReference>
<dbReference type="SUPFAM" id="SSF53720">
    <property type="entry name" value="ALDH-like"/>
    <property type="match status" value="1"/>
</dbReference>
<protein>
    <recommendedName>
        <fullName evidence="3">aldehyde dehydrogenase (NAD(+))</fullName>
        <ecNumber evidence="3">1.2.1.3</ecNumber>
    </recommendedName>
</protein>
<sequence length="477" mass="51055">MQRIEHIYINGEFVTPHGHEWFDLHNPSTEQVVGQVRLGDGDDAERAIAAAKAAFPGWSRTTREERIAALKRMLDAVAAREEDLMQAIVTEYGAPVERGRWMATYPADTIRQAIAALETFAFEEQAGSARVVMTPVGVAGLITPWNSDAGFICNKLATALAAGCTAVIKPSEMSAMQTQVITEALHAAGLPKGVFNIVNGRGDVVGDVISRSPDVAKISFTGSSAVGQHLVGAGAATMKRVTLELGGKSPTVVLDDADFASIMPLVLQAGFMNSGQACIAGTRVLVPRHRLAEFEEAIKQAVARVRSGDPRDAGTDIGPMVSAKQWERVQSYIRIGQEEGAVLLAGGEGRPDGLQAGWFVKPTVFSRASNRMRIAQEEIFGPVLTVIPYEDDADAIAIANDTRYGLSAMVLGKDRERCERVALQIDAGRVLVNTLAHEPLAPFGGFKHSGLGREMGRWGISAYLEPKTLIGSASRAV</sequence>
<evidence type="ECO:0000256" key="3">
    <source>
        <dbReference type="ARBA" id="ARBA00024226"/>
    </source>
</evidence>
<comment type="similarity">
    <text evidence="1 6">Belongs to the aldehyde dehydrogenase family.</text>
</comment>
<dbReference type="Pfam" id="PF00171">
    <property type="entry name" value="Aldedh"/>
    <property type="match status" value="1"/>
</dbReference>
<dbReference type="PANTHER" id="PTHR42804:SF1">
    <property type="entry name" value="ALDEHYDE DEHYDROGENASE-RELATED"/>
    <property type="match status" value="1"/>
</dbReference>
<dbReference type="InterPro" id="IPR029510">
    <property type="entry name" value="Ald_DH_CS_GLU"/>
</dbReference>
<dbReference type="FunFam" id="3.40.309.10:FF:000012">
    <property type="entry name" value="Betaine aldehyde dehydrogenase"/>
    <property type="match status" value="1"/>
</dbReference>
<feature type="domain" description="Aldehyde dehydrogenase" evidence="7">
    <location>
        <begin position="14"/>
        <end position="468"/>
    </location>
</feature>
<keyword evidence="9" id="KW-1185">Reference proteome</keyword>
<dbReference type="RefSeq" id="WP_122170480.1">
    <property type="nucleotide sequence ID" value="NZ_LR025743.1"/>
</dbReference>
<evidence type="ECO:0000256" key="2">
    <source>
        <dbReference type="ARBA" id="ARBA00023002"/>
    </source>
</evidence>
<feature type="active site" evidence="5">
    <location>
        <position position="244"/>
    </location>
</feature>
<evidence type="ECO:0000256" key="6">
    <source>
        <dbReference type="RuleBase" id="RU003345"/>
    </source>
</evidence>
<name>A0AAJ5NG79_9BURK</name>
<dbReference type="FunFam" id="3.40.605.10:FF:000007">
    <property type="entry name" value="NAD/NADP-dependent betaine aldehyde dehydrogenase"/>
    <property type="match status" value="1"/>
</dbReference>
<evidence type="ECO:0000313" key="9">
    <source>
        <dbReference type="Proteomes" id="UP000268684"/>
    </source>
</evidence>
<dbReference type="AlphaFoldDB" id="A0AAJ5NG79"/>
<keyword evidence="2 6" id="KW-0560">Oxidoreductase</keyword>
<dbReference type="Proteomes" id="UP000268684">
    <property type="component" value="Chromosome II"/>
</dbReference>
<dbReference type="GO" id="GO:0004029">
    <property type="term" value="F:aldehyde dehydrogenase (NAD+) activity"/>
    <property type="evidence" value="ECO:0007669"/>
    <property type="project" value="UniProtKB-EC"/>
</dbReference>
<dbReference type="Gene3D" id="3.40.309.10">
    <property type="entry name" value="Aldehyde Dehydrogenase, Chain A, domain 2"/>
    <property type="match status" value="1"/>
</dbReference>
<proteinExistence type="inferred from homology"/>
<dbReference type="InterPro" id="IPR016163">
    <property type="entry name" value="Ald_DH_C"/>
</dbReference>
<dbReference type="InterPro" id="IPR016160">
    <property type="entry name" value="Ald_DH_CS_CYS"/>
</dbReference>
<dbReference type="EMBL" id="LR025743">
    <property type="protein sequence ID" value="VBB15204.1"/>
    <property type="molecule type" value="Genomic_DNA"/>
</dbReference>
<comment type="catalytic activity">
    <reaction evidence="4">
        <text>an aldehyde + NAD(+) + H2O = a carboxylate + NADH + 2 H(+)</text>
        <dbReference type="Rhea" id="RHEA:16185"/>
        <dbReference type="ChEBI" id="CHEBI:15377"/>
        <dbReference type="ChEBI" id="CHEBI:15378"/>
        <dbReference type="ChEBI" id="CHEBI:17478"/>
        <dbReference type="ChEBI" id="CHEBI:29067"/>
        <dbReference type="ChEBI" id="CHEBI:57540"/>
        <dbReference type="ChEBI" id="CHEBI:57945"/>
        <dbReference type="EC" id="1.2.1.3"/>
    </reaction>
</comment>
<organism evidence="8 9">
    <name type="scientific">Burkholderia stabilis</name>
    <dbReference type="NCBI Taxonomy" id="95485"/>
    <lineage>
        <taxon>Bacteria</taxon>
        <taxon>Pseudomonadati</taxon>
        <taxon>Pseudomonadota</taxon>
        <taxon>Betaproteobacteria</taxon>
        <taxon>Burkholderiales</taxon>
        <taxon>Burkholderiaceae</taxon>
        <taxon>Burkholderia</taxon>
        <taxon>Burkholderia cepacia complex</taxon>
    </lineage>
</organism>
<dbReference type="InterPro" id="IPR015590">
    <property type="entry name" value="Aldehyde_DH_dom"/>
</dbReference>
<dbReference type="InterPro" id="IPR016161">
    <property type="entry name" value="Ald_DH/histidinol_DH"/>
</dbReference>
<dbReference type="PROSITE" id="PS00070">
    <property type="entry name" value="ALDEHYDE_DEHYDR_CYS"/>
    <property type="match status" value="1"/>
</dbReference>